<dbReference type="OrthoDB" id="3173376at2"/>
<dbReference type="AlphaFoldDB" id="A0A4Q7KLJ4"/>
<evidence type="ECO:0000313" key="7">
    <source>
        <dbReference type="Proteomes" id="UP000294257"/>
    </source>
</evidence>
<dbReference type="PANTHER" id="PTHR30055">
    <property type="entry name" value="HTH-TYPE TRANSCRIPTIONAL REGULATOR RUTR"/>
    <property type="match status" value="1"/>
</dbReference>
<protein>
    <submittedName>
        <fullName evidence="6">TetR family transcriptional regulator</fullName>
    </submittedName>
</protein>
<dbReference type="SUPFAM" id="SSF48498">
    <property type="entry name" value="Tetracyclin repressor-like, C-terminal domain"/>
    <property type="match status" value="1"/>
</dbReference>
<dbReference type="Pfam" id="PF00440">
    <property type="entry name" value="TetR_N"/>
    <property type="match status" value="1"/>
</dbReference>
<name>A0A4Q7KLJ4_9PSEU</name>
<gene>
    <name evidence="6" type="ORF">EV193_10564</name>
</gene>
<dbReference type="PROSITE" id="PS50977">
    <property type="entry name" value="HTH_TETR_2"/>
    <property type="match status" value="1"/>
</dbReference>
<reference evidence="6 7" key="1">
    <citation type="submission" date="2019-02" db="EMBL/GenBank/DDBJ databases">
        <title>Genomic Encyclopedia of Type Strains, Phase IV (KMG-IV): sequencing the most valuable type-strain genomes for metagenomic binning, comparative biology and taxonomic classification.</title>
        <authorList>
            <person name="Goeker M."/>
        </authorList>
    </citation>
    <scope>NUCLEOTIDE SEQUENCE [LARGE SCALE GENOMIC DNA]</scope>
    <source>
        <strain evidence="6 7">DSM 101727</strain>
    </source>
</reference>
<proteinExistence type="predicted"/>
<accession>A0A4Q7KLJ4</accession>
<keyword evidence="2 4" id="KW-0238">DNA-binding</keyword>
<dbReference type="Pfam" id="PF13305">
    <property type="entry name" value="TetR_C_33"/>
    <property type="match status" value="1"/>
</dbReference>
<dbReference type="InterPro" id="IPR009057">
    <property type="entry name" value="Homeodomain-like_sf"/>
</dbReference>
<dbReference type="SUPFAM" id="SSF46689">
    <property type="entry name" value="Homeodomain-like"/>
    <property type="match status" value="1"/>
</dbReference>
<evidence type="ECO:0000259" key="5">
    <source>
        <dbReference type="PROSITE" id="PS50977"/>
    </source>
</evidence>
<dbReference type="InterPro" id="IPR025996">
    <property type="entry name" value="MT1864/Rv1816-like_C"/>
</dbReference>
<keyword evidence="1" id="KW-0805">Transcription regulation</keyword>
<keyword evidence="7" id="KW-1185">Reference proteome</keyword>
<dbReference type="InterPro" id="IPR001647">
    <property type="entry name" value="HTH_TetR"/>
</dbReference>
<organism evidence="6 7">
    <name type="scientific">Herbihabitans rhizosphaerae</name>
    <dbReference type="NCBI Taxonomy" id="1872711"/>
    <lineage>
        <taxon>Bacteria</taxon>
        <taxon>Bacillati</taxon>
        <taxon>Actinomycetota</taxon>
        <taxon>Actinomycetes</taxon>
        <taxon>Pseudonocardiales</taxon>
        <taxon>Pseudonocardiaceae</taxon>
        <taxon>Herbihabitans</taxon>
    </lineage>
</organism>
<evidence type="ECO:0000256" key="3">
    <source>
        <dbReference type="ARBA" id="ARBA00023163"/>
    </source>
</evidence>
<dbReference type="InterPro" id="IPR050109">
    <property type="entry name" value="HTH-type_TetR-like_transc_reg"/>
</dbReference>
<evidence type="ECO:0000256" key="4">
    <source>
        <dbReference type="PROSITE-ProRule" id="PRU00335"/>
    </source>
</evidence>
<evidence type="ECO:0000256" key="1">
    <source>
        <dbReference type="ARBA" id="ARBA00023015"/>
    </source>
</evidence>
<feature type="domain" description="HTH tetR-type" evidence="5">
    <location>
        <begin position="20"/>
        <end position="81"/>
    </location>
</feature>
<dbReference type="GO" id="GO:0000976">
    <property type="term" value="F:transcription cis-regulatory region binding"/>
    <property type="evidence" value="ECO:0007669"/>
    <property type="project" value="TreeGrafter"/>
</dbReference>
<keyword evidence="3" id="KW-0804">Transcription</keyword>
<feature type="DNA-binding region" description="H-T-H motif" evidence="4">
    <location>
        <begin position="44"/>
        <end position="63"/>
    </location>
</feature>
<evidence type="ECO:0000313" key="6">
    <source>
        <dbReference type="EMBL" id="RZS37509.1"/>
    </source>
</evidence>
<sequence length="208" mass="22873">MPRDGKRVRGSTEERARVREELRGELLAAARTLIEETGGTRSVTMRAVADRVGYTAPIVYQYFANKRDLLLGVVDDGFGELADRLAEADALPAAAEAYWTFAMRRPHVYRLMHGLVDVPFGTAAAPAAARRCFELLRTAVEAAAPEHPATGEDDDAATDLYWAHLHGLVMLTLDGRIKGGRRRAYRLVRHIVAGHAPDSSRHPSTTTE</sequence>
<dbReference type="Proteomes" id="UP000294257">
    <property type="component" value="Unassembled WGS sequence"/>
</dbReference>
<dbReference type="GO" id="GO:0003700">
    <property type="term" value="F:DNA-binding transcription factor activity"/>
    <property type="evidence" value="ECO:0007669"/>
    <property type="project" value="TreeGrafter"/>
</dbReference>
<dbReference type="PANTHER" id="PTHR30055:SF234">
    <property type="entry name" value="HTH-TYPE TRANSCRIPTIONAL REGULATOR BETI"/>
    <property type="match status" value="1"/>
</dbReference>
<evidence type="ECO:0000256" key="2">
    <source>
        <dbReference type="ARBA" id="ARBA00023125"/>
    </source>
</evidence>
<dbReference type="Gene3D" id="1.10.357.10">
    <property type="entry name" value="Tetracycline Repressor, domain 2"/>
    <property type="match status" value="1"/>
</dbReference>
<dbReference type="EMBL" id="SGWQ01000005">
    <property type="protein sequence ID" value="RZS37509.1"/>
    <property type="molecule type" value="Genomic_DNA"/>
</dbReference>
<dbReference type="RefSeq" id="WP_130345005.1">
    <property type="nucleotide sequence ID" value="NZ_SGWQ01000005.1"/>
</dbReference>
<comment type="caution">
    <text evidence="6">The sequence shown here is derived from an EMBL/GenBank/DDBJ whole genome shotgun (WGS) entry which is preliminary data.</text>
</comment>
<dbReference type="InterPro" id="IPR036271">
    <property type="entry name" value="Tet_transcr_reg_TetR-rel_C_sf"/>
</dbReference>